<dbReference type="InterPro" id="IPR009061">
    <property type="entry name" value="DNA-bd_dom_put_sf"/>
</dbReference>
<evidence type="ECO:0000256" key="14">
    <source>
        <dbReference type="ARBA" id="ARBA00022884"/>
    </source>
</evidence>
<sequence length="818" mass="89153">MRAPLSWLKEFVDIPTNITAQEISDALVRVGFEVEEIITQGNDLTGPLKFAKVVSIEELSGHKKPIRYVGLDCGEGAERFVICGATNFVVGDIVVAALPGAVLPGGFAISARETYGKTSNGMICSGRELAISDDHAGILVFTQDQASVGSDAIEGLQINDVIFDIAVNPDRGYALSIRGIAREVAASLGLVFRDPIDSLRDLDFAETGNGLKAKIADKDTSSVFYLRTMSNFDPSAKTPMWMRRRIEKMGMRSISLVVDITNYVMLELGQPLHAFDKAKIKGGLTIKRSGKVQKFITLDGQERNLDPDDLMVWDDDQPLSLAGTMGGLYSEITDSTTEIALEAAVFNQLCVAKNSRRHKLSSEASRRLERGVDPFLPQFASARFVQLLTAHSSALHVSTNVDGKPQLSASIKMDPNYVSKVLGLDVSAETVAKHLRTVGCEVDEKNFSVQPPSWRLDLHTPADLSEEVARMIGYDKIPSVLPPRPLHATLSTSQKRRRSVSLMLANRGFAEVQSFPFTNQATIDAMGFVGERAATYKLANPMSEEFPLMRVHLVPGLIEIAARNISRGAKDFAIFEMGSIFRSSQRLEPALSPKLDKRPNQDEITKIFSSVPSQGYHVAGLLVGKIESENWQGKARSYNWQDAIACAQDVLNLCNLEWTISRSDFAPWHPGRCAELIVDGKAVAHAGELHPRIVSAYGLPERSVAFAVALSALPDSELVRPKRVGTMPAAVQDVALIVDEAVTALQVEDALRQGAGPLLESVTLFDRYDKIGDGKISLAFTLVFRDATRTLTGEEVAVLREKATLMASKTCGAVLRTA</sequence>
<dbReference type="PROSITE" id="PS51447">
    <property type="entry name" value="FDX_ACB"/>
    <property type="match status" value="1"/>
</dbReference>
<dbReference type="GO" id="GO:0000049">
    <property type="term" value="F:tRNA binding"/>
    <property type="evidence" value="ECO:0007669"/>
    <property type="project" value="UniProtKB-KW"/>
</dbReference>
<dbReference type="Gene3D" id="3.30.930.10">
    <property type="entry name" value="Bira Bifunctional Protein, Domain 2"/>
    <property type="match status" value="1"/>
</dbReference>
<dbReference type="InterPro" id="IPR020825">
    <property type="entry name" value="Phe-tRNA_synthase-like_B3/B4"/>
</dbReference>
<evidence type="ECO:0000256" key="2">
    <source>
        <dbReference type="ARBA" id="ARBA00004496"/>
    </source>
</evidence>
<evidence type="ECO:0000259" key="19">
    <source>
        <dbReference type="PROSITE" id="PS50886"/>
    </source>
</evidence>
<protein>
    <recommendedName>
        <fullName evidence="6">Phenylalanine--tRNA ligase beta subunit</fullName>
        <ecNumber evidence="5">6.1.1.20</ecNumber>
    </recommendedName>
    <alternativeName>
        <fullName evidence="17">Phenylalanyl-tRNA synthetase beta subunit</fullName>
    </alternativeName>
</protein>
<dbReference type="PROSITE" id="PS51483">
    <property type="entry name" value="B5"/>
    <property type="match status" value="1"/>
</dbReference>
<feature type="domain" description="B5" evidence="21">
    <location>
        <begin position="406"/>
        <end position="479"/>
    </location>
</feature>
<dbReference type="InterPro" id="IPR012340">
    <property type="entry name" value="NA-bd_OB-fold"/>
</dbReference>
<dbReference type="SUPFAM" id="SSF46955">
    <property type="entry name" value="Putative DNA-binding domain"/>
    <property type="match status" value="1"/>
</dbReference>
<dbReference type="Pfam" id="PF01588">
    <property type="entry name" value="tRNA_bind"/>
    <property type="match status" value="1"/>
</dbReference>
<dbReference type="SMART" id="SM00873">
    <property type="entry name" value="B3_4"/>
    <property type="match status" value="1"/>
</dbReference>
<dbReference type="SMART" id="SM00874">
    <property type="entry name" value="B5"/>
    <property type="match status" value="1"/>
</dbReference>
<evidence type="ECO:0000256" key="18">
    <source>
        <dbReference type="ARBA" id="ARBA00049255"/>
    </source>
</evidence>
<dbReference type="GO" id="GO:0006432">
    <property type="term" value="P:phenylalanyl-tRNA aminoacylation"/>
    <property type="evidence" value="ECO:0007669"/>
    <property type="project" value="InterPro"/>
</dbReference>
<dbReference type="InterPro" id="IPR033714">
    <property type="entry name" value="tRNA_bind_bactPheRS"/>
</dbReference>
<keyword evidence="12" id="KW-0067">ATP-binding</keyword>
<dbReference type="InterPro" id="IPR041616">
    <property type="entry name" value="PheRS_beta_core"/>
</dbReference>
<evidence type="ECO:0000256" key="5">
    <source>
        <dbReference type="ARBA" id="ARBA00012814"/>
    </source>
</evidence>
<dbReference type="GO" id="GO:0005524">
    <property type="term" value="F:ATP binding"/>
    <property type="evidence" value="ECO:0007669"/>
    <property type="project" value="UniProtKB-KW"/>
</dbReference>
<dbReference type="SUPFAM" id="SSF50249">
    <property type="entry name" value="Nucleic acid-binding proteins"/>
    <property type="match status" value="1"/>
</dbReference>
<evidence type="ECO:0000256" key="7">
    <source>
        <dbReference type="ARBA" id="ARBA00022490"/>
    </source>
</evidence>
<keyword evidence="7" id="KW-0963">Cytoplasm</keyword>
<comment type="subcellular location">
    <subcellularLocation>
        <location evidence="2">Cytoplasm</location>
    </subcellularLocation>
</comment>
<evidence type="ECO:0000256" key="1">
    <source>
        <dbReference type="ARBA" id="ARBA00001946"/>
    </source>
</evidence>
<feature type="domain" description="FDX-ACB" evidence="20">
    <location>
        <begin position="725"/>
        <end position="816"/>
    </location>
</feature>
<organism evidence="22">
    <name type="scientific">freshwater metagenome</name>
    <dbReference type="NCBI Taxonomy" id="449393"/>
    <lineage>
        <taxon>unclassified sequences</taxon>
        <taxon>metagenomes</taxon>
        <taxon>ecological metagenomes</taxon>
    </lineage>
</organism>
<dbReference type="PANTHER" id="PTHR10947">
    <property type="entry name" value="PHENYLALANYL-TRNA SYNTHETASE BETA CHAIN AND LEUCINE-RICH REPEAT-CONTAINING PROTEIN 47"/>
    <property type="match status" value="1"/>
</dbReference>
<keyword evidence="8" id="KW-0820">tRNA-binding</keyword>
<comment type="cofactor">
    <cofactor evidence="1">
        <name>Mg(2+)</name>
        <dbReference type="ChEBI" id="CHEBI:18420"/>
    </cofactor>
</comment>
<dbReference type="GO" id="GO:0004826">
    <property type="term" value="F:phenylalanine-tRNA ligase activity"/>
    <property type="evidence" value="ECO:0007669"/>
    <property type="project" value="UniProtKB-EC"/>
</dbReference>
<dbReference type="InterPro" id="IPR005147">
    <property type="entry name" value="tRNA_synthase_B5-dom"/>
</dbReference>
<dbReference type="InterPro" id="IPR002547">
    <property type="entry name" value="tRNA-bd_dom"/>
</dbReference>
<dbReference type="AlphaFoldDB" id="A0A6J6ISP5"/>
<comment type="similarity">
    <text evidence="3">Belongs to the phenylalanyl-tRNA synthetase beta subunit family. Type 1 subfamily.</text>
</comment>
<comment type="subunit">
    <text evidence="4">Tetramer of two alpha and two beta subunits.</text>
</comment>
<keyword evidence="9" id="KW-0436">Ligase</keyword>
<dbReference type="CDD" id="cd00769">
    <property type="entry name" value="PheRS_beta_core"/>
    <property type="match status" value="1"/>
</dbReference>
<keyword evidence="13" id="KW-0460">Magnesium</keyword>
<evidence type="ECO:0000256" key="6">
    <source>
        <dbReference type="ARBA" id="ARBA00017032"/>
    </source>
</evidence>
<keyword evidence="11" id="KW-0547">Nucleotide-binding</keyword>
<gene>
    <name evidence="22" type="ORF">UFOPK2046_00169</name>
</gene>
<dbReference type="Gene3D" id="3.30.70.380">
    <property type="entry name" value="Ferrodoxin-fold anticodon-binding domain"/>
    <property type="match status" value="1"/>
</dbReference>
<dbReference type="Pfam" id="PF03484">
    <property type="entry name" value="B5"/>
    <property type="match status" value="1"/>
</dbReference>
<evidence type="ECO:0000256" key="10">
    <source>
        <dbReference type="ARBA" id="ARBA00022723"/>
    </source>
</evidence>
<keyword evidence="16" id="KW-0030">Aminoacyl-tRNA synthetase</keyword>
<dbReference type="HAMAP" id="MF_00283">
    <property type="entry name" value="Phe_tRNA_synth_beta1"/>
    <property type="match status" value="1"/>
</dbReference>
<dbReference type="NCBIfam" id="TIGR00472">
    <property type="entry name" value="pheT_bact"/>
    <property type="match status" value="1"/>
</dbReference>
<accession>A0A6J6ISP5</accession>
<keyword evidence="10" id="KW-0479">Metal-binding</keyword>
<dbReference type="Pfam" id="PF03147">
    <property type="entry name" value="FDX-ACB"/>
    <property type="match status" value="1"/>
</dbReference>
<dbReference type="SUPFAM" id="SSF56037">
    <property type="entry name" value="PheT/TilS domain"/>
    <property type="match status" value="1"/>
</dbReference>
<evidence type="ECO:0000256" key="13">
    <source>
        <dbReference type="ARBA" id="ARBA00022842"/>
    </source>
</evidence>
<dbReference type="Pfam" id="PF03483">
    <property type="entry name" value="B3_4"/>
    <property type="match status" value="1"/>
</dbReference>
<evidence type="ECO:0000256" key="3">
    <source>
        <dbReference type="ARBA" id="ARBA00008653"/>
    </source>
</evidence>
<dbReference type="InterPro" id="IPR036690">
    <property type="entry name" value="Fdx_antiC-bd_sf"/>
</dbReference>
<feature type="domain" description="TRNA-binding" evidence="19">
    <location>
        <begin position="42"/>
        <end position="153"/>
    </location>
</feature>
<evidence type="ECO:0000259" key="21">
    <source>
        <dbReference type="PROSITE" id="PS51483"/>
    </source>
</evidence>
<dbReference type="EC" id="6.1.1.20" evidence="5"/>
<evidence type="ECO:0000313" key="22">
    <source>
        <dbReference type="EMBL" id="CAB4627516.1"/>
    </source>
</evidence>
<dbReference type="SUPFAM" id="SSF55681">
    <property type="entry name" value="Class II aaRS and biotin synthetases"/>
    <property type="match status" value="1"/>
</dbReference>
<dbReference type="InterPro" id="IPR045060">
    <property type="entry name" value="Phe-tRNA-ligase_IIc_bsu"/>
</dbReference>
<reference evidence="22" key="1">
    <citation type="submission" date="2020-05" db="EMBL/GenBank/DDBJ databases">
        <authorList>
            <person name="Chiriac C."/>
            <person name="Salcher M."/>
            <person name="Ghai R."/>
            <person name="Kavagutti S V."/>
        </authorList>
    </citation>
    <scope>NUCLEOTIDE SEQUENCE</scope>
</reference>
<dbReference type="Gene3D" id="3.30.56.10">
    <property type="match status" value="2"/>
</dbReference>
<dbReference type="SMART" id="SM00896">
    <property type="entry name" value="FDX-ACB"/>
    <property type="match status" value="1"/>
</dbReference>
<dbReference type="SUPFAM" id="SSF54991">
    <property type="entry name" value="Anticodon-binding domain of PheRS"/>
    <property type="match status" value="1"/>
</dbReference>
<evidence type="ECO:0000256" key="9">
    <source>
        <dbReference type="ARBA" id="ARBA00022598"/>
    </source>
</evidence>
<evidence type="ECO:0000259" key="20">
    <source>
        <dbReference type="PROSITE" id="PS51447"/>
    </source>
</evidence>
<evidence type="ECO:0000256" key="15">
    <source>
        <dbReference type="ARBA" id="ARBA00022917"/>
    </source>
</evidence>
<evidence type="ECO:0000256" key="8">
    <source>
        <dbReference type="ARBA" id="ARBA00022555"/>
    </source>
</evidence>
<dbReference type="Pfam" id="PF17759">
    <property type="entry name" value="tRNA_synthFbeta"/>
    <property type="match status" value="1"/>
</dbReference>
<dbReference type="Gene3D" id="3.50.40.10">
    <property type="entry name" value="Phenylalanyl-trna Synthetase, Chain B, domain 3"/>
    <property type="match status" value="1"/>
</dbReference>
<dbReference type="Gene3D" id="2.40.50.140">
    <property type="entry name" value="Nucleic acid-binding proteins"/>
    <property type="match status" value="1"/>
</dbReference>
<dbReference type="InterPro" id="IPR004532">
    <property type="entry name" value="Phe-tRNA-ligase_IIc_bsu_bact"/>
</dbReference>
<evidence type="ECO:0000256" key="16">
    <source>
        <dbReference type="ARBA" id="ARBA00023146"/>
    </source>
</evidence>
<evidence type="ECO:0000256" key="12">
    <source>
        <dbReference type="ARBA" id="ARBA00022840"/>
    </source>
</evidence>
<evidence type="ECO:0000256" key="11">
    <source>
        <dbReference type="ARBA" id="ARBA00022741"/>
    </source>
</evidence>
<evidence type="ECO:0000256" key="17">
    <source>
        <dbReference type="ARBA" id="ARBA00033189"/>
    </source>
</evidence>
<dbReference type="InterPro" id="IPR005146">
    <property type="entry name" value="B3/B4_tRNA-bd"/>
</dbReference>
<dbReference type="InterPro" id="IPR045864">
    <property type="entry name" value="aa-tRNA-synth_II/BPL/LPL"/>
</dbReference>
<keyword evidence="14" id="KW-0694">RNA-binding</keyword>
<dbReference type="EMBL" id="CAEZVP010000015">
    <property type="protein sequence ID" value="CAB4627516.1"/>
    <property type="molecule type" value="Genomic_DNA"/>
</dbReference>
<evidence type="ECO:0000256" key="4">
    <source>
        <dbReference type="ARBA" id="ARBA00011209"/>
    </source>
</evidence>
<dbReference type="CDD" id="cd02796">
    <property type="entry name" value="tRNA_bind_bactPheRS"/>
    <property type="match status" value="1"/>
</dbReference>
<dbReference type="GO" id="GO:0000287">
    <property type="term" value="F:magnesium ion binding"/>
    <property type="evidence" value="ECO:0007669"/>
    <property type="project" value="InterPro"/>
</dbReference>
<dbReference type="GO" id="GO:0009328">
    <property type="term" value="C:phenylalanine-tRNA ligase complex"/>
    <property type="evidence" value="ECO:0007669"/>
    <property type="project" value="TreeGrafter"/>
</dbReference>
<dbReference type="InterPro" id="IPR005121">
    <property type="entry name" value="Fdx_antiC-bd"/>
</dbReference>
<dbReference type="PROSITE" id="PS50886">
    <property type="entry name" value="TRBD"/>
    <property type="match status" value="1"/>
</dbReference>
<proteinExistence type="inferred from homology"/>
<name>A0A6J6ISP5_9ZZZZ</name>
<comment type="catalytic activity">
    <reaction evidence="18">
        <text>tRNA(Phe) + L-phenylalanine + ATP = L-phenylalanyl-tRNA(Phe) + AMP + diphosphate + H(+)</text>
        <dbReference type="Rhea" id="RHEA:19413"/>
        <dbReference type="Rhea" id="RHEA-COMP:9668"/>
        <dbReference type="Rhea" id="RHEA-COMP:9699"/>
        <dbReference type="ChEBI" id="CHEBI:15378"/>
        <dbReference type="ChEBI" id="CHEBI:30616"/>
        <dbReference type="ChEBI" id="CHEBI:33019"/>
        <dbReference type="ChEBI" id="CHEBI:58095"/>
        <dbReference type="ChEBI" id="CHEBI:78442"/>
        <dbReference type="ChEBI" id="CHEBI:78531"/>
        <dbReference type="ChEBI" id="CHEBI:456215"/>
        <dbReference type="EC" id="6.1.1.20"/>
    </reaction>
</comment>
<keyword evidence="15" id="KW-0648">Protein biosynthesis</keyword>
<dbReference type="PANTHER" id="PTHR10947:SF0">
    <property type="entry name" value="PHENYLALANINE--TRNA LIGASE BETA SUBUNIT"/>
    <property type="match status" value="1"/>
</dbReference>